<evidence type="ECO:0000256" key="2">
    <source>
        <dbReference type="ARBA" id="ARBA00022692"/>
    </source>
</evidence>
<dbReference type="InterPro" id="IPR022711">
    <property type="entry name" value="RNase_Y_N"/>
</dbReference>
<dbReference type="InterPro" id="IPR036612">
    <property type="entry name" value="KH_dom_type_1_sf"/>
</dbReference>
<evidence type="ECO:0000256" key="4">
    <source>
        <dbReference type="ARBA" id="ARBA00022759"/>
    </source>
</evidence>
<dbReference type="InterPro" id="IPR004088">
    <property type="entry name" value="KH_dom_type_1"/>
</dbReference>
<dbReference type="SMART" id="SM00322">
    <property type="entry name" value="KH"/>
    <property type="match status" value="1"/>
</dbReference>
<dbReference type="GO" id="GO:0016787">
    <property type="term" value="F:hydrolase activity"/>
    <property type="evidence" value="ECO:0007669"/>
    <property type="project" value="UniProtKB-KW"/>
</dbReference>
<dbReference type="InterPro" id="IPR017705">
    <property type="entry name" value="Ribonuclease_Y"/>
</dbReference>
<dbReference type="SMART" id="SM00471">
    <property type="entry name" value="HDc"/>
    <property type="match status" value="1"/>
</dbReference>
<dbReference type="KEGG" id="dpm:FNV33_03410"/>
<dbReference type="GO" id="GO:0005886">
    <property type="term" value="C:plasma membrane"/>
    <property type="evidence" value="ECO:0007669"/>
    <property type="project" value="UniProtKB-SubCell"/>
</dbReference>
<evidence type="ECO:0000256" key="5">
    <source>
        <dbReference type="ARBA" id="ARBA00022801"/>
    </source>
</evidence>
<dbReference type="RefSeq" id="WP_111949278.1">
    <property type="nucleotide sequence ID" value="NZ_CAJHJL010000001.1"/>
</dbReference>
<comment type="function">
    <text evidence="10">Endoribonuclease that initiates mRNA decay.</text>
</comment>
<keyword evidence="4 10" id="KW-0255">Endonuclease</keyword>
<keyword evidence="3 10" id="KW-0540">Nuclease</keyword>
<dbReference type="PANTHER" id="PTHR12826:SF15">
    <property type="entry name" value="RIBONUCLEASE Y"/>
    <property type="match status" value="1"/>
</dbReference>
<dbReference type="InterPro" id="IPR006675">
    <property type="entry name" value="HDIG_dom"/>
</dbReference>
<dbReference type="OrthoDB" id="9803205at2"/>
<dbReference type="GO" id="GO:0006402">
    <property type="term" value="P:mRNA catabolic process"/>
    <property type="evidence" value="ECO:0007669"/>
    <property type="project" value="UniProtKB-UniRule"/>
</dbReference>
<dbReference type="Gene3D" id="3.30.1370.10">
    <property type="entry name" value="K Homology domain, type 1"/>
    <property type="match status" value="1"/>
</dbReference>
<organism evidence="11 12">
    <name type="scientific">Dolosigranulum pigrum</name>
    <dbReference type="NCBI Taxonomy" id="29394"/>
    <lineage>
        <taxon>Bacteria</taxon>
        <taxon>Bacillati</taxon>
        <taxon>Bacillota</taxon>
        <taxon>Bacilli</taxon>
        <taxon>Lactobacillales</taxon>
        <taxon>Carnobacteriaceae</taxon>
        <taxon>Dolosigranulum</taxon>
    </lineage>
</organism>
<dbReference type="Pfam" id="PF12072">
    <property type="entry name" value="RNase_Y_N"/>
    <property type="match status" value="1"/>
</dbReference>
<evidence type="ECO:0000313" key="11">
    <source>
        <dbReference type="EMBL" id="QDO91143.1"/>
    </source>
</evidence>
<gene>
    <name evidence="10 11" type="primary">rny</name>
    <name evidence="11" type="ORF">FNV33_03410</name>
</gene>
<protein>
    <recommendedName>
        <fullName evidence="9 10">Ribonuclease Y</fullName>
        <shortName evidence="10">RNase Y</shortName>
        <ecNumber evidence="10">3.1.-.-</ecNumber>
    </recommendedName>
</protein>
<dbReference type="InterPro" id="IPR004087">
    <property type="entry name" value="KH_dom"/>
</dbReference>
<dbReference type="FunFam" id="3.30.1370.10:FF:000006">
    <property type="entry name" value="Ribonuclease Y"/>
    <property type="match status" value="1"/>
</dbReference>
<dbReference type="EC" id="3.1.-.-" evidence="10"/>
<dbReference type="InterPro" id="IPR003607">
    <property type="entry name" value="HD/PDEase_dom"/>
</dbReference>
<dbReference type="AlphaFoldDB" id="A0A328KIA6"/>
<dbReference type="PANTHER" id="PTHR12826">
    <property type="entry name" value="RIBONUCLEASE Y"/>
    <property type="match status" value="1"/>
</dbReference>
<dbReference type="CDD" id="cd22431">
    <property type="entry name" value="KH-I_RNaseY"/>
    <property type="match status" value="1"/>
</dbReference>
<dbReference type="InterPro" id="IPR006674">
    <property type="entry name" value="HD_domain"/>
</dbReference>
<dbReference type="NCBIfam" id="TIGR00277">
    <property type="entry name" value="HDIG"/>
    <property type="match status" value="1"/>
</dbReference>
<proteinExistence type="inferred from homology"/>
<dbReference type="SUPFAM" id="SSF54791">
    <property type="entry name" value="Eukaryotic type KH-domain (KH-domain type I)"/>
    <property type="match status" value="1"/>
</dbReference>
<dbReference type="CDD" id="cd00077">
    <property type="entry name" value="HDc"/>
    <property type="match status" value="1"/>
</dbReference>
<dbReference type="Proteomes" id="UP000315953">
    <property type="component" value="Chromosome"/>
</dbReference>
<evidence type="ECO:0000256" key="1">
    <source>
        <dbReference type="ARBA" id="ARBA00004162"/>
    </source>
</evidence>
<evidence type="ECO:0000256" key="6">
    <source>
        <dbReference type="ARBA" id="ARBA00022884"/>
    </source>
</evidence>
<dbReference type="HAMAP" id="MF_00335">
    <property type="entry name" value="RNase_Y"/>
    <property type="match status" value="1"/>
</dbReference>
<evidence type="ECO:0000256" key="8">
    <source>
        <dbReference type="ARBA" id="ARBA00061537"/>
    </source>
</evidence>
<accession>A0A328KIA6</accession>
<evidence type="ECO:0000313" key="12">
    <source>
        <dbReference type="Proteomes" id="UP000315953"/>
    </source>
</evidence>
<keyword evidence="6 10" id="KW-0694">RNA-binding</keyword>
<dbReference type="PROSITE" id="PS51831">
    <property type="entry name" value="HD"/>
    <property type="match status" value="1"/>
</dbReference>
<evidence type="ECO:0000256" key="9">
    <source>
        <dbReference type="ARBA" id="ARBA00073072"/>
    </source>
</evidence>
<dbReference type="GO" id="GO:0004521">
    <property type="term" value="F:RNA endonuclease activity"/>
    <property type="evidence" value="ECO:0007669"/>
    <property type="project" value="UniProtKB-UniRule"/>
</dbReference>
<evidence type="ECO:0000256" key="3">
    <source>
        <dbReference type="ARBA" id="ARBA00022722"/>
    </source>
</evidence>
<sequence>MGLLTAIFFAIVTLIIGLVAGIYFGNSSQVKKQEDARQTATLIVEDANKEAETLKKEALLEAKEEIHAYRSEVEEDIKERRSELSRQENRLDQKEDNLDTKSLNLDKKENALHERENKLTEEKAEIDSLKEEVEELVSKQEETLHEIAALSPEQARKEVLDQTEQELTRELAIMVKQYEDKMKNEADRRAKSILTEAIQRCAADQVSETTVSVIDLPNDDMKGRIIGRDGRNIRTIESLTGMDLIIDDTPEAVVLSGYDPIRREIAKMALEKLISDGRIHPGRIEDAVEKSRKEMDERIREIGEEAMFELGIHSIHPDLIKIIGRLNFRTSYGQNVLNHSIEVAKLAGLMAAELGEDVTLAKRAGLLHDLGKALDADVEGSHVEIGAQVAMKYQEPDVVVNTIASHHGDIEASSVIAGLVEAADSISAARPGARSESLDSYLKRLENLESISNQFDGVKESYAIQAGRELRILVKPDEVGDSEAASLARNVRKRIESTMDYPGHIKVTVIRETRSIDYAK</sequence>
<keyword evidence="7" id="KW-1133">Transmembrane helix</keyword>
<dbReference type="SUPFAM" id="SSF109604">
    <property type="entry name" value="HD-domain/PDEase-like"/>
    <property type="match status" value="1"/>
</dbReference>
<keyword evidence="2" id="KW-0812">Transmembrane</keyword>
<name>A0A328KIA6_9LACT</name>
<keyword evidence="7" id="KW-0472">Membrane</keyword>
<comment type="subcellular location">
    <subcellularLocation>
        <location evidence="1">Cell membrane</location>
        <topology evidence="1">Single-pass membrane protein</topology>
    </subcellularLocation>
</comment>
<dbReference type="Pfam" id="PF01966">
    <property type="entry name" value="HD"/>
    <property type="match status" value="1"/>
</dbReference>
<comment type="similarity">
    <text evidence="8 10">Belongs to the RNase Y family.</text>
</comment>
<dbReference type="GO" id="GO:0003723">
    <property type="term" value="F:RNA binding"/>
    <property type="evidence" value="ECO:0007669"/>
    <property type="project" value="UniProtKB-UniRule"/>
</dbReference>
<dbReference type="EMBL" id="CP041626">
    <property type="protein sequence ID" value="QDO91143.1"/>
    <property type="molecule type" value="Genomic_DNA"/>
</dbReference>
<evidence type="ECO:0000256" key="7">
    <source>
        <dbReference type="ARBA" id="ARBA00022989"/>
    </source>
</evidence>
<evidence type="ECO:0000256" key="10">
    <source>
        <dbReference type="HAMAP-Rule" id="MF_00335"/>
    </source>
</evidence>
<reference evidence="11 12" key="1">
    <citation type="submission" date="2019-07" db="EMBL/GenBank/DDBJ databases">
        <title>Genome assembly of a nasal isolate of Dolosigranulum pigrum from a chronic sinusitis patient.</title>
        <authorList>
            <person name="Baig S."/>
            <person name="Overballe-Petersen S."/>
            <person name="Kaspar U."/>
            <person name="Rendboe A."/>
            <person name="de Man T."/>
            <person name="Liu C."/>
            <person name="Price L.B."/>
            <person name="Stegger M."/>
            <person name="Becker K."/>
            <person name="Skytt Andersen P."/>
        </authorList>
    </citation>
    <scope>NUCLEOTIDE SEQUENCE [LARGE SCALE GENOMIC DNA]</scope>
    <source>
        <strain evidence="11 12">83VPs-KB5</strain>
    </source>
</reference>
<dbReference type="FunFam" id="1.10.3210.10:FF:000003">
    <property type="entry name" value="Ribonuclease Y"/>
    <property type="match status" value="1"/>
</dbReference>
<dbReference type="Gene3D" id="1.10.3210.10">
    <property type="entry name" value="Hypothetical protein af1432"/>
    <property type="match status" value="1"/>
</dbReference>
<keyword evidence="5 10" id="KW-0378">Hydrolase</keyword>
<dbReference type="Pfam" id="PF00013">
    <property type="entry name" value="KH_1"/>
    <property type="match status" value="1"/>
</dbReference>
<dbReference type="NCBIfam" id="TIGR03319">
    <property type="entry name" value="RNase_Y"/>
    <property type="match status" value="1"/>
</dbReference>
<dbReference type="PROSITE" id="PS50084">
    <property type="entry name" value="KH_TYPE_1"/>
    <property type="match status" value="1"/>
</dbReference>